<reference evidence="1 2" key="1">
    <citation type="submission" date="2019-06" db="EMBL/GenBank/DDBJ databases">
        <title>Sequencing the genomes of 1000 actinobacteria strains.</title>
        <authorList>
            <person name="Klenk H.-P."/>
        </authorList>
    </citation>
    <scope>NUCLEOTIDE SEQUENCE [LARGE SCALE GENOMIC DNA]</scope>
    <source>
        <strain evidence="1 2">DSM 44826</strain>
    </source>
</reference>
<dbReference type="AlphaFoldDB" id="A0A561TWK2"/>
<evidence type="ECO:0000313" key="1">
    <source>
        <dbReference type="EMBL" id="TWF91482.1"/>
    </source>
</evidence>
<evidence type="ECO:0000313" key="2">
    <source>
        <dbReference type="Proteomes" id="UP000317940"/>
    </source>
</evidence>
<gene>
    <name evidence="1" type="ORF">FHX73_12597</name>
</gene>
<name>A0A561TWK2_9ACTN</name>
<protein>
    <submittedName>
        <fullName evidence="1">Uncharacterized protein</fullName>
    </submittedName>
</protein>
<sequence>MGGFEEADILDTDHNPLYGSALRAGCAPS</sequence>
<accession>A0A561TWK2</accession>
<dbReference type="Proteomes" id="UP000317940">
    <property type="component" value="Unassembled WGS sequence"/>
</dbReference>
<comment type="caution">
    <text evidence="1">The sequence shown here is derived from an EMBL/GenBank/DDBJ whole genome shotgun (WGS) entry which is preliminary data.</text>
</comment>
<proteinExistence type="predicted"/>
<keyword evidence="2" id="KW-1185">Reference proteome</keyword>
<organism evidence="1 2">
    <name type="scientific">Kitasatospora viridis</name>
    <dbReference type="NCBI Taxonomy" id="281105"/>
    <lineage>
        <taxon>Bacteria</taxon>
        <taxon>Bacillati</taxon>
        <taxon>Actinomycetota</taxon>
        <taxon>Actinomycetes</taxon>
        <taxon>Kitasatosporales</taxon>
        <taxon>Streptomycetaceae</taxon>
        <taxon>Kitasatospora</taxon>
    </lineage>
</organism>
<dbReference type="EMBL" id="VIWT01000002">
    <property type="protein sequence ID" value="TWF91482.1"/>
    <property type="molecule type" value="Genomic_DNA"/>
</dbReference>